<dbReference type="AlphaFoldDB" id="A0A011NLX0"/>
<protein>
    <recommendedName>
        <fullName evidence="3">DUF1887 family protein</fullName>
    </recommendedName>
</protein>
<evidence type="ECO:0008006" key="3">
    <source>
        <dbReference type="Google" id="ProtNLM"/>
    </source>
</evidence>
<keyword evidence="2" id="KW-1185">Reference proteome</keyword>
<dbReference type="GO" id="GO:0003676">
    <property type="term" value="F:nucleic acid binding"/>
    <property type="evidence" value="ECO:0007669"/>
    <property type="project" value="InterPro"/>
</dbReference>
<evidence type="ECO:0000313" key="2">
    <source>
        <dbReference type="Proteomes" id="UP000020218"/>
    </source>
</evidence>
<dbReference type="InterPro" id="IPR011856">
    <property type="entry name" value="tRNA_endonuc-like_dom_sf"/>
</dbReference>
<reference evidence="1" key="1">
    <citation type="submission" date="2014-02" db="EMBL/GenBank/DDBJ databases">
        <title>Expanding our view of genomic diversity in Candidatus Accumulibacter clades.</title>
        <authorList>
            <person name="Skennerton C.T."/>
            <person name="Barr J.J."/>
            <person name="Slater F.R."/>
            <person name="Bond P.L."/>
            <person name="Tyson G.W."/>
        </authorList>
    </citation>
    <scope>NUCLEOTIDE SEQUENCE [LARGE SCALE GENOMIC DNA]</scope>
</reference>
<sequence length="326" mass="36018">MAIIRCTKCAHLAERADAEIGLLLACPRCGNPTQVYPTLFFVSRLLEKYFAAQHEVTRLTATGGSGTATAAPPADATALPVAVDRTAGSEQNPPIAEWFGHRQVSVQIADHTVDTSGFFDEVALLIGRNLPLVKVVLDRIRWAQKKGHASTVIPLHGKSPADAQRLGNFCQQLYDYSFVTRAIANRQKNNVLLAIQTAPTIRHFFNGEWLEWFALMSCLQRATERGKRFSCARNVRLTLADGEQLEIDVFVLIDGQLPIVIECRSGEYRQDIDSHVALRTRLGLSGNNLIFCVAGLEDEMARGLSAMYDLSFVSERGLSQHLARLL</sequence>
<accession>A0A011NLX0</accession>
<comment type="caution">
    <text evidence="1">The sequence shown here is derived from an EMBL/GenBank/DDBJ whole genome shotgun (WGS) entry which is preliminary data.</text>
</comment>
<dbReference type="PATRIC" id="fig|1454001.3.peg.3055"/>
<dbReference type="EMBL" id="JFAX01000020">
    <property type="protein sequence ID" value="EXI65637.1"/>
    <property type="molecule type" value="Genomic_DNA"/>
</dbReference>
<gene>
    <name evidence="1" type="ORF">AW08_03008</name>
</gene>
<name>A0A011NLX0_9PROT</name>
<proteinExistence type="predicted"/>
<dbReference type="InterPro" id="IPR011335">
    <property type="entry name" value="Restrct_endonuc-II-like"/>
</dbReference>
<dbReference type="Gene3D" id="3.40.1350.10">
    <property type="match status" value="1"/>
</dbReference>
<organism evidence="1 2">
    <name type="scientific">Candidatus Accumulibacter adjunctus</name>
    <dbReference type="NCBI Taxonomy" id="1454001"/>
    <lineage>
        <taxon>Bacteria</taxon>
        <taxon>Pseudomonadati</taxon>
        <taxon>Pseudomonadota</taxon>
        <taxon>Betaproteobacteria</taxon>
        <taxon>Candidatus Accumulibacter</taxon>
    </lineage>
</organism>
<dbReference type="STRING" id="1454001.AW08_03008"/>
<dbReference type="Proteomes" id="UP000020218">
    <property type="component" value="Unassembled WGS sequence"/>
</dbReference>
<evidence type="ECO:0000313" key="1">
    <source>
        <dbReference type="EMBL" id="EXI65637.1"/>
    </source>
</evidence>
<dbReference type="SUPFAM" id="SSF52980">
    <property type="entry name" value="Restriction endonuclease-like"/>
    <property type="match status" value="1"/>
</dbReference>